<dbReference type="InterPro" id="IPR001611">
    <property type="entry name" value="Leu-rich_rpt"/>
</dbReference>
<evidence type="ECO:0000256" key="1">
    <source>
        <dbReference type="ARBA" id="ARBA00022468"/>
    </source>
</evidence>
<evidence type="ECO:0000256" key="4">
    <source>
        <dbReference type="SAM" id="MobiDB-lite"/>
    </source>
</evidence>
<dbReference type="Proteomes" id="UP001515480">
    <property type="component" value="Unassembled WGS sequence"/>
</dbReference>
<evidence type="ECO:0000256" key="3">
    <source>
        <dbReference type="ARBA" id="ARBA00022737"/>
    </source>
</evidence>
<feature type="compositionally biased region" description="Acidic residues" evidence="4">
    <location>
        <begin position="524"/>
        <end position="536"/>
    </location>
</feature>
<feature type="region of interest" description="Disordered" evidence="4">
    <location>
        <begin position="523"/>
        <end position="584"/>
    </location>
</feature>
<gene>
    <name evidence="5" type="ORF">AB1Y20_019893</name>
</gene>
<keyword evidence="1" id="KW-0343">GTPase activation</keyword>
<keyword evidence="3" id="KW-0677">Repeat</keyword>
<dbReference type="SUPFAM" id="SSF52540">
    <property type="entry name" value="P-loop containing nucleoside triphosphate hydrolases"/>
    <property type="match status" value="1"/>
</dbReference>
<sequence length="999" mass="105418">MSADDLEALALGELYECACHALRCTPQPDITRALSCEGGARRALIALIDAPRSAAKRQKSDGPCEEGEGVEAASTPPRPSEESAGGEAASPPPLLVEGQHAALEALWRSASASPAEEQVAPCLQLIAQASLCGEEARPFVDDARRQLDEALENLAARAPREEEEAAAVPHPLVQKRLLSRGGGGLTADESCRCLVHCIEYGASQARHAEGKKVVVVLGNTGAGKSAFINLLHGCSFELSPEGKMVVPRSSEVAELMKIGHSNASETFAPRVAEARSLGEGFAFADCPGFLDNRGFEINVANAVNVRQTLSAAASVLVVVIINFHSLLSDRGKGIKDLFHILSGLFGSIESVKRHAHSVLLAISQAPVAHPETGQPTTLAYLKARLLDPSGLDRTATEFLDAIVDANVISYHLLDRGPESWLRRPSIVARIQALPPIEQPSNLFQSVVGDADKESLRRLLKEMSEKATAAILASEYEVAASVLSSLLRINRVENDFVTALVDDAIDAVIDGRVAQLNALIHGGEEEAPPTEGEEGEEAPPPGGAADDLPPPGREEPPPAGAGGSVASARGEGAAAAPPGEEGGEAAAARSGLSLVAEARRFAEARSELRRLARLLAVCAPLRQVRSKLGAALVEAACALEAAVKRRSDAMARELVDAPLQAVLRGVGENVVREVLWVEEAAAAAAREEAAVRQAQLAEVRARGGEEWQAVVAQMAEYRRRAADGLWSAHAEGAREKLRAEDARRRREEAPAFWAKTGGGEEALREERGPVNWARRRVTDEDCEVVSTILRGLRGPPHLQVLLLSSNAIGDAGVAALADATAFGALANLEKLYMDNNRVGDVGMAALAASLGKGRLAKLAFVDLSCNRIRDHGVLALAEAIAAMENLATLYIYSNQIGDAGIAALVNALLASPTSLGKLSKLWLSENKIGARGMAALGDAIAKGVLLSLTSLRLDGNPATEETQRDVLQKLEKRDSMVATESASDATATRALDGMPGWWIA</sequence>
<proteinExistence type="predicted"/>
<dbReference type="GO" id="GO:0005829">
    <property type="term" value="C:cytosol"/>
    <property type="evidence" value="ECO:0007669"/>
    <property type="project" value="TreeGrafter"/>
</dbReference>
<accession>A0AB34JS78</accession>
<dbReference type="PANTHER" id="PTHR24113">
    <property type="entry name" value="RAN GTPASE-ACTIVATING PROTEIN 1"/>
    <property type="match status" value="1"/>
</dbReference>
<dbReference type="GO" id="GO:0048471">
    <property type="term" value="C:perinuclear region of cytoplasm"/>
    <property type="evidence" value="ECO:0007669"/>
    <property type="project" value="TreeGrafter"/>
</dbReference>
<dbReference type="GO" id="GO:0005096">
    <property type="term" value="F:GTPase activator activity"/>
    <property type="evidence" value="ECO:0007669"/>
    <property type="project" value="UniProtKB-KW"/>
</dbReference>
<dbReference type="GO" id="GO:0006913">
    <property type="term" value="P:nucleocytoplasmic transport"/>
    <property type="evidence" value="ECO:0007669"/>
    <property type="project" value="TreeGrafter"/>
</dbReference>
<dbReference type="GO" id="GO:0031267">
    <property type="term" value="F:small GTPase binding"/>
    <property type="evidence" value="ECO:0007669"/>
    <property type="project" value="TreeGrafter"/>
</dbReference>
<dbReference type="PANTHER" id="PTHR24113:SF12">
    <property type="entry name" value="RAN GTPASE-ACTIVATING PROTEIN 1"/>
    <property type="match status" value="1"/>
</dbReference>
<reference evidence="5 6" key="1">
    <citation type="journal article" date="2024" name="Science">
        <title>Giant polyketide synthase enzymes in the biosynthesis of giant marine polyether toxins.</title>
        <authorList>
            <person name="Fallon T.R."/>
            <person name="Shende V.V."/>
            <person name="Wierzbicki I.H."/>
            <person name="Pendleton A.L."/>
            <person name="Watervoot N.F."/>
            <person name="Auber R.P."/>
            <person name="Gonzalez D.J."/>
            <person name="Wisecaver J.H."/>
            <person name="Moore B.S."/>
        </authorList>
    </citation>
    <scope>NUCLEOTIDE SEQUENCE [LARGE SCALE GENOMIC DNA]</scope>
    <source>
        <strain evidence="5 6">12B1</strain>
    </source>
</reference>
<dbReference type="EMBL" id="JBGBPQ010000004">
    <property type="protein sequence ID" value="KAL1525018.1"/>
    <property type="molecule type" value="Genomic_DNA"/>
</dbReference>
<evidence type="ECO:0000313" key="5">
    <source>
        <dbReference type="EMBL" id="KAL1525018.1"/>
    </source>
</evidence>
<dbReference type="SMART" id="SM00368">
    <property type="entry name" value="LRR_RI"/>
    <property type="match status" value="5"/>
</dbReference>
<comment type="caution">
    <text evidence="5">The sequence shown here is derived from an EMBL/GenBank/DDBJ whole genome shotgun (WGS) entry which is preliminary data.</text>
</comment>
<dbReference type="Gene3D" id="3.80.10.10">
    <property type="entry name" value="Ribonuclease Inhibitor"/>
    <property type="match status" value="1"/>
</dbReference>
<dbReference type="GO" id="GO:0005634">
    <property type="term" value="C:nucleus"/>
    <property type="evidence" value="ECO:0007669"/>
    <property type="project" value="TreeGrafter"/>
</dbReference>
<dbReference type="InterPro" id="IPR032675">
    <property type="entry name" value="LRR_dom_sf"/>
</dbReference>
<name>A0AB34JS78_PRYPA</name>
<dbReference type="InterPro" id="IPR027038">
    <property type="entry name" value="RanGap"/>
</dbReference>
<organism evidence="5 6">
    <name type="scientific">Prymnesium parvum</name>
    <name type="common">Toxic golden alga</name>
    <dbReference type="NCBI Taxonomy" id="97485"/>
    <lineage>
        <taxon>Eukaryota</taxon>
        <taxon>Haptista</taxon>
        <taxon>Haptophyta</taxon>
        <taxon>Prymnesiophyceae</taxon>
        <taxon>Prymnesiales</taxon>
        <taxon>Prymnesiaceae</taxon>
        <taxon>Prymnesium</taxon>
    </lineage>
</organism>
<dbReference type="InterPro" id="IPR027417">
    <property type="entry name" value="P-loop_NTPase"/>
</dbReference>
<evidence type="ECO:0000256" key="2">
    <source>
        <dbReference type="ARBA" id="ARBA00022614"/>
    </source>
</evidence>
<feature type="region of interest" description="Disordered" evidence="4">
    <location>
        <begin position="52"/>
        <end position="93"/>
    </location>
</feature>
<feature type="compositionally biased region" description="Low complexity" evidence="4">
    <location>
        <begin position="563"/>
        <end position="584"/>
    </location>
</feature>
<dbReference type="Pfam" id="PF13516">
    <property type="entry name" value="LRR_6"/>
    <property type="match status" value="3"/>
</dbReference>
<dbReference type="AlphaFoldDB" id="A0AB34JS78"/>
<keyword evidence="2" id="KW-0433">Leucine-rich repeat</keyword>
<protein>
    <recommendedName>
        <fullName evidence="7">G domain-containing protein</fullName>
    </recommendedName>
</protein>
<evidence type="ECO:0008006" key="7">
    <source>
        <dbReference type="Google" id="ProtNLM"/>
    </source>
</evidence>
<dbReference type="SUPFAM" id="SSF52047">
    <property type="entry name" value="RNI-like"/>
    <property type="match status" value="1"/>
</dbReference>
<evidence type="ECO:0000313" key="6">
    <source>
        <dbReference type="Proteomes" id="UP001515480"/>
    </source>
</evidence>
<dbReference type="Gene3D" id="3.40.50.300">
    <property type="entry name" value="P-loop containing nucleotide triphosphate hydrolases"/>
    <property type="match status" value="1"/>
</dbReference>
<keyword evidence="6" id="KW-1185">Reference proteome</keyword>